<dbReference type="InterPro" id="IPR035906">
    <property type="entry name" value="MetI-like_sf"/>
</dbReference>
<keyword evidence="3" id="KW-1003">Cell membrane</keyword>
<dbReference type="PANTHER" id="PTHR43386">
    <property type="entry name" value="OLIGOPEPTIDE TRANSPORT SYSTEM PERMEASE PROTEIN APPC"/>
    <property type="match status" value="1"/>
</dbReference>
<feature type="transmembrane region" description="Helical" evidence="7">
    <location>
        <begin position="216"/>
        <end position="244"/>
    </location>
</feature>
<dbReference type="Proteomes" id="UP000824140">
    <property type="component" value="Unassembled WGS sequence"/>
</dbReference>
<keyword evidence="2 7" id="KW-0813">Transport</keyword>
<evidence type="ECO:0000256" key="7">
    <source>
        <dbReference type="RuleBase" id="RU363032"/>
    </source>
</evidence>
<reference evidence="9" key="1">
    <citation type="submission" date="2020-10" db="EMBL/GenBank/DDBJ databases">
        <authorList>
            <person name="Gilroy R."/>
        </authorList>
    </citation>
    <scope>NUCLEOTIDE SEQUENCE</scope>
    <source>
        <strain evidence="9">13766</strain>
    </source>
</reference>
<evidence type="ECO:0000313" key="9">
    <source>
        <dbReference type="EMBL" id="HIS93576.1"/>
    </source>
</evidence>
<dbReference type="PANTHER" id="PTHR43386:SF1">
    <property type="entry name" value="D,D-DIPEPTIDE TRANSPORT SYSTEM PERMEASE PROTEIN DDPC-RELATED"/>
    <property type="match status" value="1"/>
</dbReference>
<reference evidence="9" key="2">
    <citation type="journal article" date="2021" name="PeerJ">
        <title>Extensive microbial diversity within the chicken gut microbiome revealed by metagenomics and culture.</title>
        <authorList>
            <person name="Gilroy R."/>
            <person name="Ravi A."/>
            <person name="Getino M."/>
            <person name="Pursley I."/>
            <person name="Horton D.L."/>
            <person name="Alikhan N.F."/>
            <person name="Baker D."/>
            <person name="Gharbi K."/>
            <person name="Hall N."/>
            <person name="Watson M."/>
            <person name="Adriaenssens E.M."/>
            <person name="Foster-Nyarko E."/>
            <person name="Jarju S."/>
            <person name="Secka A."/>
            <person name="Antonio M."/>
            <person name="Oren A."/>
            <person name="Chaudhuri R.R."/>
            <person name="La Ragione R."/>
            <person name="Hildebrand F."/>
            <person name="Pallen M.J."/>
        </authorList>
    </citation>
    <scope>NUCLEOTIDE SEQUENCE</scope>
    <source>
        <strain evidence="9">13766</strain>
    </source>
</reference>
<comment type="similarity">
    <text evidence="7">Belongs to the binding-protein-dependent transport system permease family.</text>
</comment>
<evidence type="ECO:0000256" key="1">
    <source>
        <dbReference type="ARBA" id="ARBA00004651"/>
    </source>
</evidence>
<feature type="transmembrane region" description="Helical" evidence="7">
    <location>
        <begin position="264"/>
        <end position="285"/>
    </location>
</feature>
<dbReference type="EMBL" id="DVJN01000216">
    <property type="protein sequence ID" value="HIS93576.1"/>
    <property type="molecule type" value="Genomic_DNA"/>
</dbReference>
<evidence type="ECO:0000256" key="2">
    <source>
        <dbReference type="ARBA" id="ARBA00022448"/>
    </source>
</evidence>
<dbReference type="Pfam" id="PF00528">
    <property type="entry name" value="BPD_transp_1"/>
    <property type="match status" value="1"/>
</dbReference>
<dbReference type="PROSITE" id="PS50928">
    <property type="entry name" value="ABC_TM1"/>
    <property type="match status" value="1"/>
</dbReference>
<evidence type="ECO:0000256" key="6">
    <source>
        <dbReference type="ARBA" id="ARBA00023136"/>
    </source>
</evidence>
<dbReference type="GO" id="GO:0055085">
    <property type="term" value="P:transmembrane transport"/>
    <property type="evidence" value="ECO:0007669"/>
    <property type="project" value="InterPro"/>
</dbReference>
<protein>
    <submittedName>
        <fullName evidence="9">ABC transporter permease</fullName>
    </submittedName>
</protein>
<dbReference type="CDD" id="cd06261">
    <property type="entry name" value="TM_PBP2"/>
    <property type="match status" value="1"/>
</dbReference>
<evidence type="ECO:0000313" key="10">
    <source>
        <dbReference type="Proteomes" id="UP000824140"/>
    </source>
</evidence>
<name>A0A9D1G1K3_9FIRM</name>
<comment type="caution">
    <text evidence="9">The sequence shown here is derived from an EMBL/GenBank/DDBJ whole genome shotgun (WGS) entry which is preliminary data.</text>
</comment>
<feature type="transmembrane region" description="Helical" evidence="7">
    <location>
        <begin position="143"/>
        <end position="167"/>
    </location>
</feature>
<keyword evidence="6 7" id="KW-0472">Membrane</keyword>
<dbReference type="InterPro" id="IPR025966">
    <property type="entry name" value="OppC_N"/>
</dbReference>
<evidence type="ECO:0000256" key="5">
    <source>
        <dbReference type="ARBA" id="ARBA00022989"/>
    </source>
</evidence>
<keyword evidence="4 7" id="KW-0812">Transmembrane</keyword>
<evidence type="ECO:0000259" key="8">
    <source>
        <dbReference type="PROSITE" id="PS50928"/>
    </source>
</evidence>
<gene>
    <name evidence="9" type="ORF">IAA84_11210</name>
</gene>
<dbReference type="InterPro" id="IPR050366">
    <property type="entry name" value="BP-dependent_transpt_permease"/>
</dbReference>
<proteinExistence type="inferred from homology"/>
<feature type="domain" description="ABC transmembrane type-1" evidence="8">
    <location>
        <begin position="94"/>
        <end position="285"/>
    </location>
</feature>
<evidence type="ECO:0000256" key="4">
    <source>
        <dbReference type="ARBA" id="ARBA00022692"/>
    </source>
</evidence>
<dbReference type="SUPFAM" id="SSF161098">
    <property type="entry name" value="MetI-like"/>
    <property type="match status" value="1"/>
</dbReference>
<feature type="transmembrane region" description="Helical" evidence="7">
    <location>
        <begin position="98"/>
        <end position="122"/>
    </location>
</feature>
<keyword evidence="5 7" id="KW-1133">Transmembrane helix</keyword>
<dbReference type="InterPro" id="IPR000515">
    <property type="entry name" value="MetI-like"/>
</dbReference>
<feature type="transmembrane region" description="Helical" evidence="7">
    <location>
        <begin position="33"/>
        <end position="54"/>
    </location>
</feature>
<dbReference type="AlphaFoldDB" id="A0A9D1G1K3"/>
<dbReference type="Pfam" id="PF12911">
    <property type="entry name" value="OppC_N"/>
    <property type="match status" value="1"/>
</dbReference>
<accession>A0A9D1G1K3</accession>
<organism evidence="9 10">
    <name type="scientific">Candidatus Alectryocaccomicrobium excrementavium</name>
    <dbReference type="NCBI Taxonomy" id="2840668"/>
    <lineage>
        <taxon>Bacteria</taxon>
        <taxon>Bacillati</taxon>
        <taxon>Bacillota</taxon>
        <taxon>Clostridia</taxon>
        <taxon>Candidatus Alectryocaccomicrobium</taxon>
    </lineage>
</organism>
<comment type="subcellular location">
    <subcellularLocation>
        <location evidence="1 7">Cell membrane</location>
        <topology evidence="1 7">Multi-pass membrane protein</topology>
    </subcellularLocation>
</comment>
<sequence length="296" mass="32231">MSDMANPAAGTVKEKKRVSQARRNLETFLANKLAVAGGLVVILFVAMVIMAPLLTPYDPALPDLKSISQPPSPEHIFGTDKIGRDVFARVLYGGRTSIMIGVVSSFMGSLIGIVLGCIGGYFGGKIDAFIVRMSEIFMTFPQMILILILTTFVGKSVFNIIFIFSFTGWMTPSRLIRGKFLTLREETYVSVCRAFGISKFSIMFKHILPNAISPIIVAFSINVAGYILSEAGLSYLGLGVAASVPTWGNILNAAKSVDVILNEWWLWVFPGVVLSLFVLSVNFLGDGLRDVYDPKG</sequence>
<dbReference type="Gene3D" id="1.10.3720.10">
    <property type="entry name" value="MetI-like"/>
    <property type="match status" value="1"/>
</dbReference>
<evidence type="ECO:0000256" key="3">
    <source>
        <dbReference type="ARBA" id="ARBA00022475"/>
    </source>
</evidence>
<dbReference type="GO" id="GO:0005886">
    <property type="term" value="C:plasma membrane"/>
    <property type="evidence" value="ECO:0007669"/>
    <property type="project" value="UniProtKB-SubCell"/>
</dbReference>